<keyword evidence="3" id="KW-1185">Reference proteome</keyword>
<dbReference type="Pfam" id="PF14054">
    <property type="entry name" value="DUF4249"/>
    <property type="match status" value="1"/>
</dbReference>
<dbReference type="PROSITE" id="PS51257">
    <property type="entry name" value="PROKAR_LIPOPROTEIN"/>
    <property type="match status" value="1"/>
</dbReference>
<dbReference type="Proteomes" id="UP001595616">
    <property type="component" value="Unassembled WGS sequence"/>
</dbReference>
<dbReference type="InterPro" id="IPR025345">
    <property type="entry name" value="DUF4249"/>
</dbReference>
<evidence type="ECO:0000313" key="3">
    <source>
        <dbReference type="Proteomes" id="UP001595616"/>
    </source>
</evidence>
<gene>
    <name evidence="2" type="ORF">ACFOOI_13180</name>
</gene>
<dbReference type="RefSeq" id="WP_379838445.1">
    <property type="nucleotide sequence ID" value="NZ_JBHRYQ010000001.1"/>
</dbReference>
<dbReference type="EMBL" id="JBHRYQ010000001">
    <property type="protein sequence ID" value="MFC3811608.1"/>
    <property type="molecule type" value="Genomic_DNA"/>
</dbReference>
<feature type="chain" id="PRO_5047381398" evidence="1">
    <location>
        <begin position="22"/>
        <end position="405"/>
    </location>
</feature>
<reference evidence="3" key="1">
    <citation type="journal article" date="2019" name="Int. J. Syst. Evol. Microbiol.">
        <title>The Global Catalogue of Microorganisms (GCM) 10K type strain sequencing project: providing services to taxonomists for standard genome sequencing and annotation.</title>
        <authorList>
            <consortium name="The Broad Institute Genomics Platform"/>
            <consortium name="The Broad Institute Genome Sequencing Center for Infectious Disease"/>
            <person name="Wu L."/>
            <person name="Ma J."/>
        </authorList>
    </citation>
    <scope>NUCLEOTIDE SEQUENCE [LARGE SCALE GENOMIC DNA]</scope>
    <source>
        <strain evidence="3">CECT 7956</strain>
    </source>
</reference>
<evidence type="ECO:0000256" key="1">
    <source>
        <dbReference type="SAM" id="SignalP"/>
    </source>
</evidence>
<name>A0ABV7YWE8_9BACT</name>
<keyword evidence="1" id="KW-0732">Signal</keyword>
<proteinExistence type="predicted"/>
<sequence length="405" mass="45819">MILHKLKTLTVFLFSFLFFMAACVDPFKVSIDASKTYLIVDGVISDLEEPQVISIFQTNKAANFKSSEFTATIAPKSDDIFPLKEASVSIVEDNINTYNLFEFEAGYYKTPPGFIGKIGSTYKLKITTKDGKNYQSYEEKIAPVPEIATLLSKFNAKGIKDNNTSTGLIPTHDIYIDFIDPVEEKNFYRWKWFSYEIQNICETCKQSKYYRTGTNLDPKGECIKDLTLPSINYFDYYCESLCWDIFLGKKIDIFADLYTNGKTQYDKLVAQVPLYQANPCLVVVQQYSMTPNAYRYLKLIEDQSVNTGTLADTPPAPIKGNVINLSDESEIVLGYFGASAVSEVRYMLNRGGEGGAPTDNLFKYFNKRDPILEPTSDERPVIPVAICKPSASRTFVAPRNWQFGR</sequence>
<protein>
    <submittedName>
        <fullName evidence="2">DUF4249 domain-containing protein</fullName>
    </submittedName>
</protein>
<accession>A0ABV7YWE8</accession>
<feature type="signal peptide" evidence="1">
    <location>
        <begin position="1"/>
        <end position="21"/>
    </location>
</feature>
<evidence type="ECO:0000313" key="2">
    <source>
        <dbReference type="EMBL" id="MFC3811608.1"/>
    </source>
</evidence>
<organism evidence="2 3">
    <name type="scientific">Lacihabitans lacunae</name>
    <dbReference type="NCBI Taxonomy" id="1028214"/>
    <lineage>
        <taxon>Bacteria</taxon>
        <taxon>Pseudomonadati</taxon>
        <taxon>Bacteroidota</taxon>
        <taxon>Cytophagia</taxon>
        <taxon>Cytophagales</taxon>
        <taxon>Leadbetterellaceae</taxon>
        <taxon>Lacihabitans</taxon>
    </lineage>
</organism>
<comment type="caution">
    <text evidence="2">The sequence shown here is derived from an EMBL/GenBank/DDBJ whole genome shotgun (WGS) entry which is preliminary data.</text>
</comment>